<dbReference type="Pfam" id="PF00583">
    <property type="entry name" value="Acetyltransf_1"/>
    <property type="match status" value="1"/>
</dbReference>
<dbReference type="HOGENOM" id="CLU_013985_18_2_9"/>
<dbReference type="Proteomes" id="UP000001917">
    <property type="component" value="Chromosome"/>
</dbReference>
<dbReference type="KEGG" id="aac:Aaci_2162"/>
<reference evidence="4 5" key="2">
    <citation type="journal article" date="2010" name="Stand. Genomic Sci.">
        <title>Complete genome sequence of Alicyclobacillus acidocaldarius type strain (104-IA).</title>
        <authorList>
            <person name="Mavromatis K."/>
            <person name="Sikorski J."/>
            <person name="Lapidus A."/>
            <person name="Glavina Del Rio T."/>
            <person name="Copeland A."/>
            <person name="Tice H."/>
            <person name="Cheng J.F."/>
            <person name="Lucas S."/>
            <person name="Chen F."/>
            <person name="Nolan M."/>
            <person name="Bruce D."/>
            <person name="Goodwin L."/>
            <person name="Pitluck S."/>
            <person name="Ivanova N."/>
            <person name="Ovchinnikova G."/>
            <person name="Pati A."/>
            <person name="Chen A."/>
            <person name="Palaniappan K."/>
            <person name="Land M."/>
            <person name="Hauser L."/>
            <person name="Chang Y.J."/>
            <person name="Jeffries C.D."/>
            <person name="Chain P."/>
            <person name="Meincke L."/>
            <person name="Sims D."/>
            <person name="Chertkov O."/>
            <person name="Han C."/>
            <person name="Brettin T."/>
            <person name="Detter J.C."/>
            <person name="Wahrenburg C."/>
            <person name="Rohde M."/>
            <person name="Pukall R."/>
            <person name="Goker M."/>
            <person name="Bristow J."/>
            <person name="Eisen J.A."/>
            <person name="Markowitz V."/>
            <person name="Hugenholtz P."/>
            <person name="Klenk H.P."/>
            <person name="Kyrpides N.C."/>
        </authorList>
    </citation>
    <scope>NUCLEOTIDE SEQUENCE [LARGE SCALE GENOMIC DNA]</scope>
    <source>
        <strain evidence="5">ATCC 27009 / DSM 446 / BCRC 14685 / JCM 5260 / KCTC 1825 / NBRC 15652 / NCIMB 11725 / NRRL B-14509 / 104-IA</strain>
    </source>
</reference>
<dbReference type="STRING" id="521098.Aaci_2162"/>
<evidence type="ECO:0000256" key="1">
    <source>
        <dbReference type="ARBA" id="ARBA00022679"/>
    </source>
</evidence>
<protein>
    <submittedName>
        <fullName evidence="4">GCN5-related N-acetyltransferase</fullName>
    </submittedName>
</protein>
<evidence type="ECO:0000313" key="5">
    <source>
        <dbReference type="Proteomes" id="UP000001917"/>
    </source>
</evidence>
<organism evidence="4 5">
    <name type="scientific">Alicyclobacillus acidocaldarius subsp. acidocaldarius (strain ATCC 27009 / DSM 446 / BCRC 14685 / JCM 5260 / KCTC 1825 / NBRC 15652 / NCIMB 11725 / NRRL B-14509 / 104-IA)</name>
    <name type="common">Bacillus acidocaldarius</name>
    <dbReference type="NCBI Taxonomy" id="521098"/>
    <lineage>
        <taxon>Bacteria</taxon>
        <taxon>Bacillati</taxon>
        <taxon>Bacillota</taxon>
        <taxon>Bacilli</taxon>
        <taxon>Bacillales</taxon>
        <taxon>Alicyclobacillaceae</taxon>
        <taxon>Alicyclobacillus</taxon>
    </lineage>
</organism>
<dbReference type="SUPFAM" id="SSF55729">
    <property type="entry name" value="Acyl-CoA N-acyltransferases (Nat)"/>
    <property type="match status" value="1"/>
</dbReference>
<dbReference type="GO" id="GO:0016747">
    <property type="term" value="F:acyltransferase activity, transferring groups other than amino-acyl groups"/>
    <property type="evidence" value="ECO:0007669"/>
    <property type="project" value="InterPro"/>
</dbReference>
<evidence type="ECO:0000256" key="2">
    <source>
        <dbReference type="ARBA" id="ARBA00023315"/>
    </source>
</evidence>
<evidence type="ECO:0000259" key="3">
    <source>
        <dbReference type="PROSITE" id="PS51186"/>
    </source>
</evidence>
<dbReference type="InterPro" id="IPR050832">
    <property type="entry name" value="Bact_Acetyltransf"/>
</dbReference>
<keyword evidence="1 4" id="KW-0808">Transferase</keyword>
<dbReference type="CDD" id="cd04301">
    <property type="entry name" value="NAT_SF"/>
    <property type="match status" value="1"/>
</dbReference>
<dbReference type="InterPro" id="IPR016181">
    <property type="entry name" value="Acyl_CoA_acyltransferase"/>
</dbReference>
<dbReference type="EMBL" id="CP001727">
    <property type="protein sequence ID" value="ACV59171.1"/>
    <property type="molecule type" value="Genomic_DNA"/>
</dbReference>
<proteinExistence type="predicted"/>
<keyword evidence="5" id="KW-1185">Reference proteome</keyword>
<dbReference type="PROSITE" id="PS51186">
    <property type="entry name" value="GNAT"/>
    <property type="match status" value="1"/>
</dbReference>
<sequence length="176" mass="19995">MDMITIRVARPADLEAVGRVHVDVWRHAYQGVVPPSFLDRMDPAVSAERFRKRLSDPKQAFWVALAGEDVVGFASGGPNRLEDFDADAEIYTLYVSPLWQGRGIGRRLVGQLADWFIQQGHQSVAVVAFRDNPWRRFYERLGGIVVGEKTFEIDGVALPEVVYRWPDVEDLRVRAK</sequence>
<dbReference type="Gene3D" id="3.40.630.30">
    <property type="match status" value="1"/>
</dbReference>
<dbReference type="PANTHER" id="PTHR43877">
    <property type="entry name" value="AMINOALKYLPHOSPHONATE N-ACETYLTRANSFERASE-RELATED-RELATED"/>
    <property type="match status" value="1"/>
</dbReference>
<gene>
    <name evidence="4" type="ordered locus">Aaci_2162</name>
</gene>
<feature type="domain" description="N-acetyltransferase" evidence="3">
    <location>
        <begin position="4"/>
        <end position="165"/>
    </location>
</feature>
<evidence type="ECO:0000313" key="4">
    <source>
        <dbReference type="EMBL" id="ACV59171.1"/>
    </source>
</evidence>
<dbReference type="AlphaFoldDB" id="C8WR02"/>
<dbReference type="InterPro" id="IPR000182">
    <property type="entry name" value="GNAT_dom"/>
</dbReference>
<dbReference type="eggNOG" id="COG1247">
    <property type="taxonomic scope" value="Bacteria"/>
</dbReference>
<accession>C8WR02</accession>
<keyword evidence="2" id="KW-0012">Acyltransferase</keyword>
<reference evidence="5" key="1">
    <citation type="submission" date="2009-09" db="EMBL/GenBank/DDBJ databases">
        <title>The complete chromosome of Alicyclobacillus acidocaldarius subsp. acidocaldarius DSM 446.</title>
        <authorList>
            <consortium name="US DOE Joint Genome Institute (JGI-PGF)"/>
            <person name="Lucas S."/>
            <person name="Copeland A."/>
            <person name="Lapidus A."/>
            <person name="Glavina del Rio T."/>
            <person name="Dalin E."/>
            <person name="Tice H."/>
            <person name="Bruce D."/>
            <person name="Goodwin L."/>
            <person name="Pitluck S."/>
            <person name="Kyrpides N."/>
            <person name="Mavromatis K."/>
            <person name="Ivanova N."/>
            <person name="Ovchinnikova G."/>
            <person name="Chertkov O."/>
            <person name="Sims D."/>
            <person name="Brettin T."/>
            <person name="Detter J.C."/>
            <person name="Han C."/>
            <person name="Larimer F."/>
            <person name="Land M."/>
            <person name="Hauser L."/>
            <person name="Markowitz V."/>
            <person name="Cheng J.-F."/>
            <person name="Hugenholtz P."/>
            <person name="Woyke T."/>
            <person name="Wu D."/>
            <person name="Pukall R."/>
            <person name="Klenk H.-P."/>
            <person name="Eisen J.A."/>
        </authorList>
    </citation>
    <scope>NUCLEOTIDE SEQUENCE [LARGE SCALE GENOMIC DNA]</scope>
    <source>
        <strain evidence="5">ATCC 27009 / DSM 446 / BCRC 14685 / JCM 5260 / KCTC 1825 / NBRC 15652 / NCIMB 11725 / NRRL B-14509 / 104-IA</strain>
    </source>
</reference>
<name>C8WR02_ALIAD</name>